<gene>
    <name evidence="1" type="ORF">UFOPK3444_00936</name>
</gene>
<proteinExistence type="predicted"/>
<sequence>MKVMTALTAVVAVLVVPAASSAAISQQAIVKVKSTAGALAPKGKNYVKVDAYLSTRDPASGRPQLKANPVSKAVLAFPPGSTINPKATPGCHLSQYSPVSTLKAKCAKALVGMGWAFVNTGWDGASARTQLADISGGPNSPARCADPVAPVGATVNQDPQYSATYEAAGVPGCVPVGHIWSRVYAYQGAIINGKYLSNGIIFANDNSVAAIAFGGTTKTNTLTVPLPALNGTGAGLGELPFGWVLSDFKLNITKTNYLKAGACTSSKKWTVKSTVSFSNFKPDGALPGPASQVKSTVSPCRP</sequence>
<protein>
    <submittedName>
        <fullName evidence="1">Unannotated protein</fullName>
    </submittedName>
</protein>
<dbReference type="AlphaFoldDB" id="A0A6J7DVD8"/>
<dbReference type="EMBL" id="CAFBLU010000012">
    <property type="protein sequence ID" value="CAB4874571.1"/>
    <property type="molecule type" value="Genomic_DNA"/>
</dbReference>
<organism evidence="1">
    <name type="scientific">freshwater metagenome</name>
    <dbReference type="NCBI Taxonomy" id="449393"/>
    <lineage>
        <taxon>unclassified sequences</taxon>
        <taxon>metagenomes</taxon>
        <taxon>ecological metagenomes</taxon>
    </lineage>
</organism>
<reference evidence="1" key="1">
    <citation type="submission" date="2020-05" db="EMBL/GenBank/DDBJ databases">
        <authorList>
            <person name="Chiriac C."/>
            <person name="Salcher M."/>
            <person name="Ghai R."/>
            <person name="Kavagutti S V."/>
        </authorList>
    </citation>
    <scope>NUCLEOTIDE SEQUENCE</scope>
</reference>
<name>A0A6J7DVD8_9ZZZZ</name>
<evidence type="ECO:0000313" key="1">
    <source>
        <dbReference type="EMBL" id="CAB4874571.1"/>
    </source>
</evidence>
<accession>A0A6J7DVD8</accession>